<organism evidence="1 2">
    <name type="scientific">Chryseobacterium salviniae</name>
    <dbReference type="NCBI Taxonomy" id="3101750"/>
    <lineage>
        <taxon>Bacteria</taxon>
        <taxon>Pseudomonadati</taxon>
        <taxon>Bacteroidota</taxon>
        <taxon>Flavobacteriia</taxon>
        <taxon>Flavobacteriales</taxon>
        <taxon>Weeksellaceae</taxon>
        <taxon>Chryseobacterium group</taxon>
        <taxon>Chryseobacterium</taxon>
    </lineage>
</organism>
<proteinExistence type="predicted"/>
<protein>
    <submittedName>
        <fullName evidence="1">Uncharacterized protein</fullName>
    </submittedName>
</protein>
<dbReference type="EMBL" id="JAYLAA010000001">
    <property type="protein sequence ID" value="MEC3874207.1"/>
    <property type="molecule type" value="Genomic_DNA"/>
</dbReference>
<name>A0ABU6HQR6_9FLAO</name>
<evidence type="ECO:0000313" key="1">
    <source>
        <dbReference type="EMBL" id="MEC3874207.1"/>
    </source>
</evidence>
<reference evidence="1 2" key="1">
    <citation type="submission" date="2024-01" db="EMBL/GenBank/DDBJ databases">
        <title>Chryseobacterium sp. T9W2-O.</title>
        <authorList>
            <person name="Maltman C."/>
        </authorList>
    </citation>
    <scope>NUCLEOTIDE SEQUENCE [LARGE SCALE GENOMIC DNA]</scope>
    <source>
        <strain evidence="1 2">T9W2-O</strain>
    </source>
</reference>
<keyword evidence="2" id="KW-1185">Reference proteome</keyword>
<gene>
    <name evidence="1" type="ORF">SOP96_00585</name>
</gene>
<evidence type="ECO:0000313" key="2">
    <source>
        <dbReference type="Proteomes" id="UP001348397"/>
    </source>
</evidence>
<dbReference type="RefSeq" id="WP_326319302.1">
    <property type="nucleotide sequence ID" value="NZ_JAYLAA010000001.1"/>
</dbReference>
<sequence>MEGWWSYDAQGSNRITEAKIDDTVYFNIITQKIPDIDPVTKISSEISIQLYDDDGGWGNDPDPISVREVMKDPITGKEIQGDLVTSKIVSGNRVSYSQGINPEDVKLNDVLAFILQHWSICNVYGEVHKIEFYVKGSQSNKMVKWWEERYQHLKIYSVWSWKGEQCTTAVKTALQEGGIYMPDETQKPSGILFDLKNVFSTSKDHFLEPSKEVIIKHESVDWQL</sequence>
<accession>A0ABU6HQR6</accession>
<comment type="caution">
    <text evidence="1">The sequence shown here is derived from an EMBL/GenBank/DDBJ whole genome shotgun (WGS) entry which is preliminary data.</text>
</comment>
<dbReference type="Proteomes" id="UP001348397">
    <property type="component" value="Unassembled WGS sequence"/>
</dbReference>